<evidence type="ECO:0000256" key="13">
    <source>
        <dbReference type="ARBA" id="ARBA00053603"/>
    </source>
</evidence>
<evidence type="ECO:0000256" key="12">
    <source>
        <dbReference type="ARBA" id="ARBA00049244"/>
    </source>
</evidence>
<comment type="function">
    <text evidence="15">In addition to polymerase activity, this DNA polymerase exhibits 5'-3' exonuclease activity.</text>
</comment>
<feature type="domain" description="DNA-directed DNA polymerase family A palm" evidence="17">
    <location>
        <begin position="656"/>
        <end position="863"/>
    </location>
</feature>
<sequence length="900" mass="98652">MSDNKLMIIDGHSLAFRAFYGTPVDRFMTANGQHTNAIYGFISMLLRMLEDHKPSSLAITFDVSRHSFRTEEYPEYKGTRGATPPEFKGQVPLLQETLQAMGITVLQKAGFEADDLIATLTSRAVAAGDKVLVVSGDRDTIQLVTDDVTLLYPASQGVREMKAYDPAAVYEKYGVAPEQYRIIAALVGETSDNLPGIPKVGPKTATKWVQQYGTFAEIMAHQDDIKGVVGQNLRDNAHLAERNYRLNKLLQDVDIDVDLAALRLAQPNMEEMLAAFERLEFRTLKARVIKFFAADQGVAAGAGSEAGASSTAGAGNAVAAAGGEAVVANTVTGVSQIAAAAGGTGEIQARYLRPTEVMPWVESVANPAVVLVQHLDDTAEILVYLASESETVAFSWKLGSQDFLKFKNWLASAKPKQLWSQAGMVHDEIKIGGVSVDFKLLAQLKRPDLDNSTFLKAIANVTDIKPAPFAGAERANALRLGAQQVLEQLTDAERKLYTETEMPLAPVLAQMHQRGVAIDTAVLEQQAAQLGAEIVVLEQRAAELIGREVSLTSTQQLQTVLFEDLQMPKTRKIKSGYSTDAAAIEELQMQAPHEFLDVLATHREQNKLKQIIQTLLDEVQEDGRIHTRLLQLGAVTGRLSSDRPNLQNIPIRTTAGAEIRRAFTHGPEYEGIFTADYSQIEMRVMAHLSGDDELIEAFNDGEDLHRSVGARVFGVAPAEVTSEMRSRVKAMSYGLAYGLGAFGLAKQLGISQAEAKQLMGDYFVRFGAIRDYLRDVVENARELGYTETMFGRRRPFPGLKSPNRILQKNAERAAQNAPIQGTAADIIKRAMVAIEARMKKEKLRSRMILQIHDELMFECAAGERMALELLVREEMANAAQLRVPLEVSVGFGANWQEAGH</sequence>
<keyword evidence="8 15" id="KW-0269">Exonuclease</keyword>
<evidence type="ECO:0000313" key="18">
    <source>
        <dbReference type="EMBL" id="MBB4070790.1"/>
    </source>
</evidence>
<evidence type="ECO:0000256" key="6">
    <source>
        <dbReference type="ARBA" id="ARBA00022763"/>
    </source>
</evidence>
<dbReference type="GO" id="GO:0006261">
    <property type="term" value="P:DNA-templated DNA replication"/>
    <property type="evidence" value="ECO:0007669"/>
    <property type="project" value="UniProtKB-UniRule"/>
</dbReference>
<dbReference type="InterPro" id="IPR020046">
    <property type="entry name" value="5-3_exonucl_a-hlix_arch_N"/>
</dbReference>
<dbReference type="NCBIfam" id="NF004397">
    <property type="entry name" value="PRK05755.1"/>
    <property type="match status" value="1"/>
</dbReference>
<dbReference type="InterPro" id="IPR018320">
    <property type="entry name" value="DNA_polymerase_1"/>
</dbReference>
<dbReference type="InterPro" id="IPR001098">
    <property type="entry name" value="DNA-dir_DNA_pol_A_palm_dom"/>
</dbReference>
<evidence type="ECO:0000259" key="16">
    <source>
        <dbReference type="SMART" id="SM00475"/>
    </source>
</evidence>
<evidence type="ECO:0000313" key="19">
    <source>
        <dbReference type="Proteomes" id="UP000571183"/>
    </source>
</evidence>
<dbReference type="InterPro" id="IPR020045">
    <property type="entry name" value="DNA_polI_H3TH"/>
</dbReference>
<dbReference type="GO" id="GO:0006302">
    <property type="term" value="P:double-strand break repair"/>
    <property type="evidence" value="ECO:0007669"/>
    <property type="project" value="TreeGrafter"/>
</dbReference>
<comment type="catalytic activity">
    <reaction evidence="12 15">
        <text>DNA(n) + a 2'-deoxyribonucleoside 5'-triphosphate = DNA(n+1) + diphosphate</text>
        <dbReference type="Rhea" id="RHEA:22508"/>
        <dbReference type="Rhea" id="RHEA-COMP:17339"/>
        <dbReference type="Rhea" id="RHEA-COMP:17340"/>
        <dbReference type="ChEBI" id="CHEBI:33019"/>
        <dbReference type="ChEBI" id="CHEBI:61560"/>
        <dbReference type="ChEBI" id="CHEBI:173112"/>
        <dbReference type="EC" id="2.7.7.7"/>
    </reaction>
</comment>
<evidence type="ECO:0000256" key="10">
    <source>
        <dbReference type="ARBA" id="ARBA00023125"/>
    </source>
</evidence>
<dbReference type="CDD" id="cd09859">
    <property type="entry name" value="PIN_53EXO"/>
    <property type="match status" value="1"/>
</dbReference>
<dbReference type="SUPFAM" id="SSF56672">
    <property type="entry name" value="DNA/RNA polymerases"/>
    <property type="match status" value="1"/>
</dbReference>
<feature type="domain" description="5'-3' exonuclease" evidence="16">
    <location>
        <begin position="4"/>
        <end position="265"/>
    </location>
</feature>
<proteinExistence type="inferred from homology"/>
<evidence type="ECO:0000256" key="14">
    <source>
        <dbReference type="NCBIfam" id="TIGR00593"/>
    </source>
</evidence>
<dbReference type="CDD" id="cd08637">
    <property type="entry name" value="DNA_pol_A_pol_I_C"/>
    <property type="match status" value="1"/>
</dbReference>
<dbReference type="PRINTS" id="PR00868">
    <property type="entry name" value="DNAPOLI"/>
</dbReference>
<dbReference type="InterPro" id="IPR043502">
    <property type="entry name" value="DNA/RNA_pol_sf"/>
</dbReference>
<evidence type="ECO:0000259" key="17">
    <source>
        <dbReference type="SMART" id="SM00482"/>
    </source>
</evidence>
<keyword evidence="10 15" id="KW-0238">DNA-binding</keyword>
<keyword evidence="2 15" id="KW-0808">Transferase</keyword>
<comment type="caution">
    <text evidence="18">The sequence shown here is derived from an EMBL/GenBank/DDBJ whole genome shotgun (WGS) entry which is preliminary data.</text>
</comment>
<dbReference type="InterPro" id="IPR002421">
    <property type="entry name" value="5-3_exonuclease"/>
</dbReference>
<dbReference type="PANTHER" id="PTHR10133:SF27">
    <property type="entry name" value="DNA POLYMERASE NU"/>
    <property type="match status" value="1"/>
</dbReference>
<reference evidence="18" key="1">
    <citation type="submission" date="2020-08" db="EMBL/GenBank/DDBJ databases">
        <title>Sequencing the genomes of 1000 actinobacteria strains.</title>
        <authorList>
            <person name="Klenk H.-P."/>
        </authorList>
    </citation>
    <scope>NUCLEOTIDE SEQUENCE [LARGE SCALE GENOMIC DNA]</scope>
    <source>
        <strain evidence="18">DSM 27064</strain>
    </source>
</reference>
<evidence type="ECO:0000256" key="7">
    <source>
        <dbReference type="ARBA" id="ARBA00022801"/>
    </source>
</evidence>
<dbReference type="FunFam" id="3.40.50.1010:FF:000001">
    <property type="entry name" value="DNA polymerase I"/>
    <property type="match status" value="1"/>
</dbReference>
<keyword evidence="6 15" id="KW-0227">DNA damage</keyword>
<gene>
    <name evidence="15" type="primary">polA</name>
    <name evidence="18" type="ORF">F5897_000066</name>
</gene>
<evidence type="ECO:0000256" key="5">
    <source>
        <dbReference type="ARBA" id="ARBA00022722"/>
    </source>
</evidence>
<dbReference type="Pfam" id="PF00476">
    <property type="entry name" value="DNA_pol_A"/>
    <property type="match status" value="1"/>
</dbReference>
<dbReference type="EMBL" id="JACIFD010000001">
    <property type="protein sequence ID" value="MBB4070790.1"/>
    <property type="molecule type" value="Genomic_DNA"/>
</dbReference>
<dbReference type="InterPro" id="IPR008918">
    <property type="entry name" value="HhH2"/>
</dbReference>
<dbReference type="PANTHER" id="PTHR10133">
    <property type="entry name" value="DNA POLYMERASE I"/>
    <property type="match status" value="1"/>
</dbReference>
<organism evidence="18 19">
    <name type="scientific">Canibacter oris</name>
    <dbReference type="NCBI Taxonomy" id="1365628"/>
    <lineage>
        <taxon>Bacteria</taxon>
        <taxon>Bacillati</taxon>
        <taxon>Actinomycetota</taxon>
        <taxon>Actinomycetes</taxon>
        <taxon>Micrococcales</taxon>
        <taxon>Microbacteriaceae</taxon>
        <taxon>Canibacter</taxon>
    </lineage>
</organism>
<comment type="function">
    <text evidence="13">In addition to polymerase activity, this DNA polymerase exhibits 3'-5' and 5'-3' exonuclease activity.</text>
</comment>
<dbReference type="SMART" id="SM00475">
    <property type="entry name" value="53EXOc"/>
    <property type="match status" value="1"/>
</dbReference>
<comment type="similarity">
    <text evidence="1 15">Belongs to the DNA polymerase type-A family.</text>
</comment>
<dbReference type="EC" id="2.7.7.7" evidence="14 15"/>
<keyword evidence="5" id="KW-0540">Nuclease</keyword>
<dbReference type="GO" id="GO:0008409">
    <property type="term" value="F:5'-3' exonuclease activity"/>
    <property type="evidence" value="ECO:0007669"/>
    <property type="project" value="UniProtKB-UniRule"/>
</dbReference>
<dbReference type="GO" id="GO:0003887">
    <property type="term" value="F:DNA-directed DNA polymerase activity"/>
    <property type="evidence" value="ECO:0007669"/>
    <property type="project" value="UniProtKB-UniRule"/>
</dbReference>
<dbReference type="InterPro" id="IPR029060">
    <property type="entry name" value="PIN-like_dom_sf"/>
</dbReference>
<dbReference type="Gene3D" id="1.10.150.20">
    <property type="entry name" value="5' to 3' exonuclease, C-terminal subdomain"/>
    <property type="match status" value="2"/>
</dbReference>
<evidence type="ECO:0000256" key="8">
    <source>
        <dbReference type="ARBA" id="ARBA00022839"/>
    </source>
</evidence>
<dbReference type="InterPro" id="IPR019760">
    <property type="entry name" value="DNA-dir_DNA_pol_A_CS"/>
</dbReference>
<dbReference type="FunFam" id="1.10.150.20:FF:000003">
    <property type="entry name" value="DNA polymerase I"/>
    <property type="match status" value="1"/>
</dbReference>
<dbReference type="FunFam" id="1.10.150.20:FF:000002">
    <property type="entry name" value="DNA polymerase I"/>
    <property type="match status" value="1"/>
</dbReference>
<dbReference type="InterPro" id="IPR036279">
    <property type="entry name" value="5-3_exonuclease_C_sf"/>
</dbReference>
<dbReference type="Pfam" id="PF02739">
    <property type="entry name" value="5_3_exonuc_N"/>
    <property type="match status" value="1"/>
</dbReference>
<accession>A0A840DDS2</accession>
<evidence type="ECO:0000256" key="4">
    <source>
        <dbReference type="ARBA" id="ARBA00022705"/>
    </source>
</evidence>
<evidence type="ECO:0000256" key="15">
    <source>
        <dbReference type="RuleBase" id="RU004460"/>
    </source>
</evidence>
<evidence type="ECO:0000256" key="3">
    <source>
        <dbReference type="ARBA" id="ARBA00022695"/>
    </source>
</evidence>
<dbReference type="Pfam" id="PF01367">
    <property type="entry name" value="5_3_exonuc"/>
    <property type="match status" value="1"/>
</dbReference>
<dbReference type="Gene3D" id="3.30.420.10">
    <property type="entry name" value="Ribonuclease H-like superfamily/Ribonuclease H"/>
    <property type="match status" value="1"/>
</dbReference>
<keyword evidence="3 15" id="KW-0548">Nucleotidyltransferase</keyword>
<dbReference type="NCBIfam" id="TIGR00593">
    <property type="entry name" value="pola"/>
    <property type="match status" value="1"/>
</dbReference>
<dbReference type="SMART" id="SM00482">
    <property type="entry name" value="POLAc"/>
    <property type="match status" value="1"/>
</dbReference>
<dbReference type="GO" id="GO:0003677">
    <property type="term" value="F:DNA binding"/>
    <property type="evidence" value="ECO:0007669"/>
    <property type="project" value="UniProtKB-UniRule"/>
</dbReference>
<dbReference type="SMART" id="SM00279">
    <property type="entry name" value="HhH2"/>
    <property type="match status" value="1"/>
</dbReference>
<dbReference type="CDD" id="cd09898">
    <property type="entry name" value="H3TH_53EXO"/>
    <property type="match status" value="1"/>
</dbReference>
<keyword evidence="7 15" id="KW-0378">Hydrolase</keyword>
<evidence type="ECO:0000256" key="1">
    <source>
        <dbReference type="ARBA" id="ARBA00007705"/>
    </source>
</evidence>
<keyword evidence="19" id="KW-1185">Reference proteome</keyword>
<dbReference type="InterPro" id="IPR036397">
    <property type="entry name" value="RNaseH_sf"/>
</dbReference>
<name>A0A840DDS2_9MICO</name>
<dbReference type="SUPFAM" id="SSF88723">
    <property type="entry name" value="PIN domain-like"/>
    <property type="match status" value="1"/>
</dbReference>
<keyword evidence="4 15" id="KW-0235">DNA replication</keyword>
<evidence type="ECO:0000256" key="2">
    <source>
        <dbReference type="ARBA" id="ARBA00022679"/>
    </source>
</evidence>
<protein>
    <recommendedName>
        <fullName evidence="14 15">DNA polymerase I</fullName>
        <ecNumber evidence="14 15">2.7.7.7</ecNumber>
    </recommendedName>
</protein>
<evidence type="ECO:0000256" key="9">
    <source>
        <dbReference type="ARBA" id="ARBA00022932"/>
    </source>
</evidence>
<dbReference type="Gene3D" id="3.30.70.370">
    <property type="match status" value="1"/>
</dbReference>
<dbReference type="Gene3D" id="3.40.50.1010">
    <property type="entry name" value="5'-nuclease"/>
    <property type="match status" value="1"/>
</dbReference>
<keyword evidence="11 15" id="KW-0234">DNA repair</keyword>
<dbReference type="Proteomes" id="UP000571183">
    <property type="component" value="Unassembled WGS sequence"/>
</dbReference>
<dbReference type="PROSITE" id="PS00447">
    <property type="entry name" value="DNA_POLYMERASE_A"/>
    <property type="match status" value="1"/>
</dbReference>
<dbReference type="AlphaFoldDB" id="A0A840DDS2"/>
<dbReference type="InterPro" id="IPR002298">
    <property type="entry name" value="DNA_polymerase_A"/>
</dbReference>
<evidence type="ECO:0000256" key="11">
    <source>
        <dbReference type="ARBA" id="ARBA00023204"/>
    </source>
</evidence>
<dbReference type="SUPFAM" id="SSF47807">
    <property type="entry name" value="5' to 3' exonuclease, C-terminal subdomain"/>
    <property type="match status" value="1"/>
</dbReference>
<keyword evidence="9 15" id="KW-0239">DNA-directed DNA polymerase</keyword>
<dbReference type="Gene3D" id="1.20.1060.10">
    <property type="entry name" value="Taq DNA Polymerase, Chain T, domain 4"/>
    <property type="match status" value="1"/>
</dbReference>